<dbReference type="EMBL" id="CAJNOV010019131">
    <property type="protein sequence ID" value="CAF1627955.1"/>
    <property type="molecule type" value="Genomic_DNA"/>
</dbReference>
<dbReference type="AlphaFoldDB" id="A0A815UGU0"/>
<dbReference type="Proteomes" id="UP000663824">
    <property type="component" value="Unassembled WGS sequence"/>
</dbReference>
<keyword evidence="10" id="KW-0131">Cell cycle</keyword>
<dbReference type="Proteomes" id="UP000663856">
    <property type="component" value="Unassembled WGS sequence"/>
</dbReference>
<dbReference type="Gene3D" id="3.30.200.20">
    <property type="entry name" value="Phosphorylase Kinase, domain 1"/>
    <property type="match status" value="1"/>
</dbReference>
<evidence type="ECO:0000313" key="26">
    <source>
        <dbReference type="EMBL" id="CAF4191796.1"/>
    </source>
</evidence>
<name>A0A815UGU0_9BILA</name>
<comment type="catalytic activity">
    <reaction evidence="11 15">
        <text>L-threonyl-[protein] + ATP = O-phospho-L-threonyl-[protein] + ADP + H(+)</text>
        <dbReference type="Rhea" id="RHEA:46608"/>
        <dbReference type="Rhea" id="RHEA-COMP:11060"/>
        <dbReference type="Rhea" id="RHEA-COMP:11605"/>
        <dbReference type="ChEBI" id="CHEBI:15378"/>
        <dbReference type="ChEBI" id="CHEBI:30013"/>
        <dbReference type="ChEBI" id="CHEBI:30616"/>
        <dbReference type="ChEBI" id="CHEBI:61977"/>
        <dbReference type="ChEBI" id="CHEBI:456216"/>
        <dbReference type="EC" id="2.7.11.24"/>
    </reaction>
</comment>
<comment type="activity regulation">
    <text evidence="15">Activated by threonine and tyrosine phosphorylation.</text>
</comment>
<dbReference type="OrthoDB" id="192887at2759"/>
<evidence type="ECO:0000313" key="20">
    <source>
        <dbReference type="EMBL" id="CAF2161652.1"/>
    </source>
</evidence>
<dbReference type="CDD" id="cd07849">
    <property type="entry name" value="STKc_ERK1_2_like"/>
    <property type="match status" value="1"/>
</dbReference>
<gene>
    <name evidence="23" type="ORF">BYL167_LOCUS10231</name>
    <name evidence="18" type="ORF">CJN711_LOCUS38970</name>
    <name evidence="24" type="ORF">GIL414_LOCUS10916</name>
    <name evidence="17" type="ORF">KQP761_LOCUS15467</name>
    <name evidence="21" type="ORF">MBJ925_LOCUS34288</name>
    <name evidence="26" type="ORF">OVN521_LOCUS25878</name>
    <name evidence="22" type="ORF">SMN809_LOCUS6587</name>
    <name evidence="25" type="ORF">UXM345_LOCUS20642</name>
    <name evidence="20" type="ORF">WKI299_LOCUS32233</name>
    <name evidence="19" type="ORF">XDN619_LOCUS27722</name>
</gene>
<keyword evidence="6 15" id="KW-0808">Transferase</keyword>
<dbReference type="GO" id="GO:0005737">
    <property type="term" value="C:cytoplasm"/>
    <property type="evidence" value="ECO:0007669"/>
    <property type="project" value="UniProtKB-ARBA"/>
</dbReference>
<dbReference type="GO" id="GO:0004707">
    <property type="term" value="F:MAP kinase activity"/>
    <property type="evidence" value="ECO:0007669"/>
    <property type="project" value="UniProtKB-EC"/>
</dbReference>
<dbReference type="Proteomes" id="UP000663887">
    <property type="component" value="Unassembled WGS sequence"/>
</dbReference>
<evidence type="ECO:0000256" key="12">
    <source>
        <dbReference type="ARBA" id="ARBA00048312"/>
    </source>
</evidence>
<dbReference type="EC" id="2.7.11.24" evidence="3 15"/>
<dbReference type="Proteomes" id="UP000663842">
    <property type="component" value="Unassembled WGS sequence"/>
</dbReference>
<evidence type="ECO:0000256" key="4">
    <source>
        <dbReference type="ARBA" id="ARBA00022527"/>
    </source>
</evidence>
<evidence type="ECO:0000256" key="5">
    <source>
        <dbReference type="ARBA" id="ARBA00022553"/>
    </source>
</evidence>
<dbReference type="GO" id="GO:0048513">
    <property type="term" value="P:animal organ development"/>
    <property type="evidence" value="ECO:0007669"/>
    <property type="project" value="UniProtKB-ARBA"/>
</dbReference>
<keyword evidence="9 13" id="KW-0067">ATP-binding</keyword>
<evidence type="ECO:0000256" key="6">
    <source>
        <dbReference type="ARBA" id="ARBA00022679"/>
    </source>
</evidence>
<dbReference type="EMBL" id="CAJOBF010003105">
    <property type="protein sequence ID" value="CAF4074266.1"/>
    <property type="molecule type" value="Genomic_DNA"/>
</dbReference>
<evidence type="ECO:0000256" key="8">
    <source>
        <dbReference type="ARBA" id="ARBA00022777"/>
    </source>
</evidence>
<dbReference type="EMBL" id="CAJOBG010006602">
    <property type="protein sequence ID" value="CAF4191796.1"/>
    <property type="molecule type" value="Genomic_DNA"/>
</dbReference>
<dbReference type="GO" id="GO:0022412">
    <property type="term" value="P:cellular process involved in reproduction in multicellular organism"/>
    <property type="evidence" value="ECO:0007669"/>
    <property type="project" value="UniProtKB-ARBA"/>
</dbReference>
<keyword evidence="8 15" id="KW-0418">Kinase</keyword>
<evidence type="ECO:0000313" key="27">
    <source>
        <dbReference type="Proteomes" id="UP000663834"/>
    </source>
</evidence>
<dbReference type="EMBL" id="CAJNRG010013141">
    <property type="protein sequence ID" value="CAF2145979.1"/>
    <property type="molecule type" value="Genomic_DNA"/>
</dbReference>
<dbReference type="InterPro" id="IPR017441">
    <property type="entry name" value="Protein_kinase_ATP_BS"/>
</dbReference>
<dbReference type="Proteomes" id="UP000676336">
    <property type="component" value="Unassembled WGS sequence"/>
</dbReference>
<proteinExistence type="inferred from homology"/>
<dbReference type="GO" id="GO:0005634">
    <property type="term" value="C:nucleus"/>
    <property type="evidence" value="ECO:0007669"/>
    <property type="project" value="UniProtKB-ARBA"/>
</dbReference>
<dbReference type="GO" id="GO:0005524">
    <property type="term" value="F:ATP binding"/>
    <property type="evidence" value="ECO:0007669"/>
    <property type="project" value="UniProtKB-UniRule"/>
</dbReference>
<evidence type="ECO:0000256" key="13">
    <source>
        <dbReference type="PROSITE-ProRule" id="PRU10141"/>
    </source>
</evidence>
<reference evidence="17" key="1">
    <citation type="submission" date="2021-02" db="EMBL/GenBank/DDBJ databases">
        <authorList>
            <person name="Nowell W R."/>
        </authorList>
    </citation>
    <scope>NUCLEOTIDE SEQUENCE</scope>
</reference>
<comment type="similarity">
    <text evidence="2">Belongs to the protein kinase superfamily. CMGC Ser/Thr protein kinase family. MAP kinase subfamily.</text>
</comment>
<dbReference type="PANTHER" id="PTHR24055">
    <property type="entry name" value="MITOGEN-ACTIVATED PROTEIN KINASE"/>
    <property type="match status" value="1"/>
</dbReference>
<keyword evidence="28" id="KW-1185">Reference proteome</keyword>
<keyword evidence="5" id="KW-0597">Phosphoprotein</keyword>
<dbReference type="FunFam" id="3.30.200.20:FF:000181">
    <property type="entry name" value="Mitogen-activated protein kinase"/>
    <property type="match status" value="1"/>
</dbReference>
<evidence type="ECO:0000313" key="19">
    <source>
        <dbReference type="EMBL" id="CAF2145979.1"/>
    </source>
</evidence>
<accession>A0A815UGU0</accession>
<comment type="caution">
    <text evidence="17">The sequence shown here is derived from an EMBL/GenBank/DDBJ whole genome shotgun (WGS) entry which is preliminary data.</text>
</comment>
<dbReference type="EMBL" id="CAJOBH010003054">
    <property type="protein sequence ID" value="CAF3935506.1"/>
    <property type="molecule type" value="Genomic_DNA"/>
</dbReference>
<dbReference type="SMART" id="SM00220">
    <property type="entry name" value="S_TKc"/>
    <property type="match status" value="1"/>
</dbReference>
<evidence type="ECO:0000256" key="15">
    <source>
        <dbReference type="RuleBase" id="RU361165"/>
    </source>
</evidence>
<dbReference type="InterPro" id="IPR011009">
    <property type="entry name" value="Kinase-like_dom_sf"/>
</dbReference>
<evidence type="ECO:0000313" key="21">
    <source>
        <dbReference type="EMBL" id="CAF2179743.1"/>
    </source>
</evidence>
<evidence type="ECO:0000313" key="17">
    <source>
        <dbReference type="EMBL" id="CAF1516850.1"/>
    </source>
</evidence>
<dbReference type="PROSITE" id="PS00107">
    <property type="entry name" value="PROTEIN_KINASE_ATP"/>
    <property type="match status" value="1"/>
</dbReference>
<dbReference type="InterPro" id="IPR008271">
    <property type="entry name" value="Ser/Thr_kinase_AS"/>
</dbReference>
<dbReference type="Proteomes" id="UP000663855">
    <property type="component" value="Unassembled WGS sequence"/>
</dbReference>
<feature type="binding site" evidence="13">
    <location>
        <position position="74"/>
    </location>
    <ligand>
        <name>ATP</name>
        <dbReference type="ChEBI" id="CHEBI:30616"/>
    </ligand>
</feature>
<evidence type="ECO:0000313" key="25">
    <source>
        <dbReference type="EMBL" id="CAF4074266.1"/>
    </source>
</evidence>
<keyword evidence="7 13" id="KW-0547">Nucleotide-binding</keyword>
<dbReference type="PROSITE" id="PS01351">
    <property type="entry name" value="MAPK"/>
    <property type="match status" value="1"/>
</dbReference>
<dbReference type="InterPro" id="IPR000719">
    <property type="entry name" value="Prot_kinase_dom"/>
</dbReference>
<dbReference type="Proteomes" id="UP000681967">
    <property type="component" value="Unassembled WGS sequence"/>
</dbReference>
<dbReference type="InterPro" id="IPR050117">
    <property type="entry name" value="MAPK"/>
</dbReference>
<dbReference type="EMBL" id="CAJNRE010018813">
    <property type="protein sequence ID" value="CAF2179743.1"/>
    <property type="molecule type" value="Genomic_DNA"/>
</dbReference>
<evidence type="ECO:0000256" key="3">
    <source>
        <dbReference type="ARBA" id="ARBA00012411"/>
    </source>
</evidence>
<dbReference type="GO" id="GO:0048468">
    <property type="term" value="P:cell development"/>
    <property type="evidence" value="ECO:0007669"/>
    <property type="project" value="UniProtKB-ARBA"/>
</dbReference>
<dbReference type="Pfam" id="PF00069">
    <property type="entry name" value="Pkinase"/>
    <property type="match status" value="1"/>
</dbReference>
<dbReference type="PRINTS" id="PR01770">
    <property type="entry name" value="ERK1ERK2MAPK"/>
</dbReference>
<evidence type="ECO:0000256" key="10">
    <source>
        <dbReference type="ARBA" id="ARBA00023306"/>
    </source>
</evidence>
<dbReference type="Proteomes" id="UP000681720">
    <property type="component" value="Unassembled WGS sequence"/>
</dbReference>
<dbReference type="EMBL" id="CAJNOW010007545">
    <property type="protein sequence ID" value="CAF1516850.1"/>
    <property type="molecule type" value="Genomic_DNA"/>
</dbReference>
<dbReference type="GO" id="GO:0006952">
    <property type="term" value="P:defense response"/>
    <property type="evidence" value="ECO:0007669"/>
    <property type="project" value="UniProtKB-ARBA"/>
</dbReference>
<dbReference type="SUPFAM" id="SSF56112">
    <property type="entry name" value="Protein kinase-like (PK-like)"/>
    <property type="match status" value="1"/>
</dbReference>
<dbReference type="Proteomes" id="UP000663834">
    <property type="component" value="Unassembled WGS sequence"/>
</dbReference>
<evidence type="ECO:0000256" key="7">
    <source>
        <dbReference type="ARBA" id="ARBA00022741"/>
    </source>
</evidence>
<dbReference type="PROSITE" id="PS50011">
    <property type="entry name" value="PROTEIN_KINASE_DOM"/>
    <property type="match status" value="1"/>
</dbReference>
<dbReference type="InterPro" id="IPR008349">
    <property type="entry name" value="MAPK_ERK1/2"/>
</dbReference>
<evidence type="ECO:0000313" key="22">
    <source>
        <dbReference type="EMBL" id="CAF3900038.1"/>
    </source>
</evidence>
<dbReference type="GO" id="GO:0002164">
    <property type="term" value="P:larval development"/>
    <property type="evidence" value="ECO:0007669"/>
    <property type="project" value="UniProtKB-ARBA"/>
</dbReference>
<feature type="domain" description="Protein kinase" evidence="16">
    <location>
        <begin position="44"/>
        <end position="332"/>
    </location>
</feature>
<protein>
    <recommendedName>
        <fullName evidence="3 15">Mitogen-activated protein kinase</fullName>
        <ecNumber evidence="3 15">2.7.11.24</ecNumber>
    </recommendedName>
</protein>
<dbReference type="PROSITE" id="PS00108">
    <property type="entry name" value="PROTEIN_KINASE_ST"/>
    <property type="match status" value="1"/>
</dbReference>
<evidence type="ECO:0000313" key="24">
    <source>
        <dbReference type="EMBL" id="CAF3985521.1"/>
    </source>
</evidence>
<dbReference type="InterPro" id="IPR003527">
    <property type="entry name" value="MAP_kinase_CS"/>
</dbReference>
<evidence type="ECO:0000256" key="9">
    <source>
        <dbReference type="ARBA" id="ARBA00022840"/>
    </source>
</evidence>
<evidence type="ECO:0000256" key="2">
    <source>
        <dbReference type="ARBA" id="ARBA00008832"/>
    </source>
</evidence>
<dbReference type="GO" id="GO:0003006">
    <property type="term" value="P:developmental process involved in reproduction"/>
    <property type="evidence" value="ECO:0007669"/>
    <property type="project" value="UniProtKB-ARBA"/>
</dbReference>
<organism evidence="17 27">
    <name type="scientific">Rotaria magnacalcarata</name>
    <dbReference type="NCBI Taxonomy" id="392030"/>
    <lineage>
        <taxon>Eukaryota</taxon>
        <taxon>Metazoa</taxon>
        <taxon>Spiralia</taxon>
        <taxon>Gnathifera</taxon>
        <taxon>Rotifera</taxon>
        <taxon>Eurotatoria</taxon>
        <taxon>Bdelloidea</taxon>
        <taxon>Philodinida</taxon>
        <taxon>Philodinidae</taxon>
        <taxon>Rotaria</taxon>
    </lineage>
</organism>
<dbReference type="EMBL" id="CAJNRF010014817">
    <property type="protein sequence ID" value="CAF2161652.1"/>
    <property type="molecule type" value="Genomic_DNA"/>
</dbReference>
<dbReference type="Gene3D" id="1.10.510.10">
    <property type="entry name" value="Transferase(Phosphotransferase) domain 1"/>
    <property type="match status" value="1"/>
</dbReference>
<evidence type="ECO:0000259" key="16">
    <source>
        <dbReference type="PROSITE" id="PS50011"/>
    </source>
</evidence>
<keyword evidence="15" id="KW-0460">Magnesium</keyword>
<evidence type="ECO:0000313" key="18">
    <source>
        <dbReference type="EMBL" id="CAF1627955.1"/>
    </source>
</evidence>
<sequence length="386" mass="44458">MSVTTSPTVPPSIITEKEPASMTDDHISTCELIKDQLFEVGPRYTDLKYIGEGAYGMVVSGYDSRTCQRVAIKKLSPFEHQCFCQRTLREIKILARLKHENVINIQDIIRSNVFDQMKDIYLVQQLMECDMYKLIKHQQLSSEHVCYFLYQILRGLKYIHSANVLHRDLKPSNLLLNTNCDLKICDFGLARIADPSCDHNGVLTEYVATRWYRAPEIMLNARGYNKPIDLWSVGCILGEMLNGKPLFPGKHYIDQLNLILNVIGSPDEHDLAAIVNEKARNYIGSLKTRHKQPFSRIYPDADSNALDLLDHLLTFNPNKRIDVSEALAHPYLKQYYDPNDEPTAIHPFTVEMEMDDFPIPKLKQLIWNETQLIKEHILLQKMPIKS</sequence>
<dbReference type="FunFam" id="1.10.510.10:FF:000624">
    <property type="entry name" value="Mitogen-activated protein kinase"/>
    <property type="match status" value="1"/>
</dbReference>
<evidence type="ECO:0000256" key="1">
    <source>
        <dbReference type="ARBA" id="ARBA00001946"/>
    </source>
</evidence>
<dbReference type="Proteomes" id="UP000663866">
    <property type="component" value="Unassembled WGS sequence"/>
</dbReference>
<comment type="cofactor">
    <cofactor evidence="1 15">
        <name>Mg(2+)</name>
        <dbReference type="ChEBI" id="CHEBI:18420"/>
    </cofactor>
</comment>
<comment type="catalytic activity">
    <reaction evidence="12">
        <text>L-seryl-[protein] + ATP = O-phospho-L-seryl-[protein] + ADP + H(+)</text>
        <dbReference type="Rhea" id="RHEA:17989"/>
        <dbReference type="Rhea" id="RHEA-COMP:9863"/>
        <dbReference type="Rhea" id="RHEA-COMP:11604"/>
        <dbReference type="ChEBI" id="CHEBI:15378"/>
        <dbReference type="ChEBI" id="CHEBI:29999"/>
        <dbReference type="ChEBI" id="CHEBI:30616"/>
        <dbReference type="ChEBI" id="CHEBI:83421"/>
        <dbReference type="ChEBI" id="CHEBI:456216"/>
        <dbReference type="EC" id="2.7.11.24"/>
    </reaction>
</comment>
<dbReference type="GO" id="GO:0051707">
    <property type="term" value="P:response to other organism"/>
    <property type="evidence" value="ECO:0007669"/>
    <property type="project" value="UniProtKB-ARBA"/>
</dbReference>
<keyword evidence="4 14" id="KW-0723">Serine/threonine-protein kinase</keyword>
<dbReference type="EMBL" id="CAJOBI010001800">
    <property type="protein sequence ID" value="CAF3900038.1"/>
    <property type="molecule type" value="Genomic_DNA"/>
</dbReference>
<evidence type="ECO:0000313" key="28">
    <source>
        <dbReference type="Proteomes" id="UP000663866"/>
    </source>
</evidence>
<evidence type="ECO:0000256" key="11">
    <source>
        <dbReference type="ARBA" id="ARBA00047592"/>
    </source>
</evidence>
<evidence type="ECO:0000256" key="14">
    <source>
        <dbReference type="RuleBase" id="RU000304"/>
    </source>
</evidence>
<evidence type="ECO:0000313" key="23">
    <source>
        <dbReference type="EMBL" id="CAF3935506.1"/>
    </source>
</evidence>
<comment type="similarity">
    <text evidence="15">Belongs to the protein kinase superfamily. Ser/Thr protein kinase family. MAP kinase subfamily.</text>
</comment>
<dbReference type="EMBL" id="CAJOBJ010003993">
    <property type="protein sequence ID" value="CAF3985521.1"/>
    <property type="molecule type" value="Genomic_DNA"/>
</dbReference>